<dbReference type="EMBL" id="CM046396">
    <property type="protein sequence ID" value="KAI8539465.1"/>
    <property type="molecule type" value="Genomic_DNA"/>
</dbReference>
<organism evidence="1 2">
    <name type="scientific">Rhododendron molle</name>
    <name type="common">Chinese azalea</name>
    <name type="synonym">Azalea mollis</name>
    <dbReference type="NCBI Taxonomy" id="49168"/>
    <lineage>
        <taxon>Eukaryota</taxon>
        <taxon>Viridiplantae</taxon>
        <taxon>Streptophyta</taxon>
        <taxon>Embryophyta</taxon>
        <taxon>Tracheophyta</taxon>
        <taxon>Spermatophyta</taxon>
        <taxon>Magnoliopsida</taxon>
        <taxon>eudicotyledons</taxon>
        <taxon>Gunneridae</taxon>
        <taxon>Pentapetalae</taxon>
        <taxon>asterids</taxon>
        <taxon>Ericales</taxon>
        <taxon>Ericaceae</taxon>
        <taxon>Ericoideae</taxon>
        <taxon>Rhodoreae</taxon>
        <taxon>Rhododendron</taxon>
    </lineage>
</organism>
<dbReference type="Proteomes" id="UP001062846">
    <property type="component" value="Chromosome 9"/>
</dbReference>
<evidence type="ECO:0000313" key="2">
    <source>
        <dbReference type="Proteomes" id="UP001062846"/>
    </source>
</evidence>
<comment type="caution">
    <text evidence="1">The sequence shown here is derived from an EMBL/GenBank/DDBJ whole genome shotgun (WGS) entry which is preliminary data.</text>
</comment>
<evidence type="ECO:0000313" key="1">
    <source>
        <dbReference type="EMBL" id="KAI8539465.1"/>
    </source>
</evidence>
<proteinExistence type="predicted"/>
<sequence length="296" mass="33369">MQVEELAFLVKDNLPCKHLVLSMEEALINFLQEDPRSDGVLELEPMNAYNRLLLHRLADIFGFSHRSVGEGDDRHLILECCSETSIPPILVSDLLWQYDEVQPPTTSHQLLRRHQASTVLKVETTTDQFSLEERETAYMAARERIFTKYDGETSEPTKQKPRSNPVVAHRMITHALGGRINPSNQALSLRDTKEYGEVTHGMNIQEKEQGGTNLSIQTHEEANVMSSRKCTSKLSNFKACTRPGTSRPQRSEVSGYKENLKEEHMGAAKRMFAHALGLRSAGDGSVSKCSEMKRTE</sequence>
<protein>
    <submittedName>
        <fullName evidence="1">Uncharacterized protein</fullName>
    </submittedName>
</protein>
<name>A0ACC0MES8_RHOML</name>
<accession>A0ACC0MES8</accession>
<gene>
    <name evidence="1" type="ORF">RHMOL_Rhmol09G0185300</name>
</gene>
<keyword evidence="2" id="KW-1185">Reference proteome</keyword>
<reference evidence="1" key="1">
    <citation type="submission" date="2022-02" db="EMBL/GenBank/DDBJ databases">
        <title>Plant Genome Project.</title>
        <authorList>
            <person name="Zhang R.-G."/>
        </authorList>
    </citation>
    <scope>NUCLEOTIDE SEQUENCE</scope>
    <source>
        <strain evidence="1">AT1</strain>
    </source>
</reference>